<dbReference type="InterPro" id="IPR002223">
    <property type="entry name" value="Kunitz_BPTI"/>
</dbReference>
<feature type="domain" description="WAP" evidence="25">
    <location>
        <begin position="2700"/>
        <end position="2749"/>
    </location>
</feature>
<dbReference type="GO" id="GO:0050431">
    <property type="term" value="F:transforming growth factor beta binding"/>
    <property type="evidence" value="ECO:0007669"/>
    <property type="project" value="TreeGrafter"/>
</dbReference>
<dbReference type="SMART" id="SM00217">
    <property type="entry name" value="WAP"/>
    <property type="match status" value="1"/>
</dbReference>
<keyword evidence="15" id="KW-0325">Glycoprotein</keyword>
<feature type="compositionally biased region" description="Low complexity" evidence="20">
    <location>
        <begin position="782"/>
        <end position="809"/>
    </location>
</feature>
<dbReference type="PROSITE" id="PS00280">
    <property type="entry name" value="BPTI_KUNITZ_1"/>
    <property type="match status" value="6"/>
</dbReference>
<evidence type="ECO:0000256" key="2">
    <source>
        <dbReference type="ARBA" id="ARBA00004302"/>
    </source>
</evidence>
<feature type="signal peptide" evidence="21">
    <location>
        <begin position="1"/>
        <end position="24"/>
    </location>
</feature>
<dbReference type="InterPro" id="IPR003598">
    <property type="entry name" value="Ig_sub2"/>
</dbReference>
<dbReference type="Pfam" id="PF00014">
    <property type="entry name" value="Kunitz_BPTI"/>
    <property type="match status" value="11"/>
</dbReference>
<feature type="domain" description="Ig-like" evidence="23">
    <location>
        <begin position="3012"/>
        <end position="3097"/>
    </location>
</feature>
<feature type="disulfide bond" evidence="19">
    <location>
        <begin position="88"/>
        <end position="99"/>
    </location>
</feature>
<evidence type="ECO:0000256" key="20">
    <source>
        <dbReference type="SAM" id="MobiDB-lite"/>
    </source>
</evidence>
<feature type="region of interest" description="Disordered" evidence="20">
    <location>
        <begin position="753"/>
        <end position="1387"/>
    </location>
</feature>
<keyword evidence="14 19" id="KW-1015">Disulfide bond</keyword>
<proteinExistence type="inferred from homology"/>
<comment type="similarity">
    <text evidence="17">Belongs to the hemolin family.</text>
</comment>
<feature type="disulfide bond" evidence="19">
    <location>
        <begin position="73"/>
        <end position="109"/>
    </location>
</feature>
<dbReference type="SUPFAM" id="SSF57256">
    <property type="entry name" value="Elafin-like"/>
    <property type="match status" value="1"/>
</dbReference>
<dbReference type="GO" id="GO:0030198">
    <property type="term" value="P:extracellular matrix organization"/>
    <property type="evidence" value="ECO:0007669"/>
    <property type="project" value="InterPro"/>
</dbReference>
<keyword evidence="4" id="KW-0964">Secreted</keyword>
<dbReference type="SMART" id="SM00131">
    <property type="entry name" value="KU"/>
    <property type="match status" value="11"/>
</dbReference>
<feature type="domain" description="BPTI/Kunitz inhibitor" evidence="22">
    <location>
        <begin position="2325"/>
        <end position="2375"/>
    </location>
</feature>
<dbReference type="SUPFAM" id="SSF82895">
    <property type="entry name" value="TSP-1 type 1 repeat"/>
    <property type="match status" value="6"/>
</dbReference>
<feature type="domain" description="BPTI/Kunitz inhibitor" evidence="22">
    <location>
        <begin position="2382"/>
        <end position="2432"/>
    </location>
</feature>
<dbReference type="GO" id="GO:0005604">
    <property type="term" value="C:basement membrane"/>
    <property type="evidence" value="ECO:0007669"/>
    <property type="project" value="UniProtKB-SubCell"/>
</dbReference>
<evidence type="ECO:0000256" key="14">
    <source>
        <dbReference type="ARBA" id="ARBA00023157"/>
    </source>
</evidence>
<evidence type="ECO:0000256" key="4">
    <source>
        <dbReference type="ARBA" id="ARBA00022525"/>
    </source>
</evidence>
<evidence type="ECO:0000256" key="6">
    <source>
        <dbReference type="ARBA" id="ARBA00022692"/>
    </source>
</evidence>
<feature type="domain" description="BPTI/Kunitz inhibitor" evidence="22">
    <location>
        <begin position="1890"/>
        <end position="1940"/>
    </location>
</feature>
<organism evidence="26">
    <name type="scientific">Papilio xuthus</name>
    <name type="common">Asian swallowtail butterfly</name>
    <dbReference type="NCBI Taxonomy" id="66420"/>
    <lineage>
        <taxon>Eukaryota</taxon>
        <taxon>Metazoa</taxon>
        <taxon>Ecdysozoa</taxon>
        <taxon>Arthropoda</taxon>
        <taxon>Hexapoda</taxon>
        <taxon>Insecta</taxon>
        <taxon>Pterygota</taxon>
        <taxon>Neoptera</taxon>
        <taxon>Endopterygota</taxon>
        <taxon>Lepidoptera</taxon>
        <taxon>Glossata</taxon>
        <taxon>Ditrysia</taxon>
        <taxon>Papilionoidea</taxon>
        <taxon>Papilionidae</taxon>
        <taxon>Papilioninae</taxon>
        <taxon>Papilio</taxon>
    </lineage>
</organism>
<dbReference type="InterPro" id="IPR036645">
    <property type="entry name" value="Elafin-like_sf"/>
</dbReference>
<keyword evidence="16" id="KW-0393">Immunoglobulin domain</keyword>
<dbReference type="Pfam" id="PF19030">
    <property type="entry name" value="TSP1_ADAMTS"/>
    <property type="match status" value="5"/>
</dbReference>
<feature type="compositionally biased region" description="Basic and acidic residues" evidence="20">
    <location>
        <begin position="1208"/>
        <end position="1225"/>
    </location>
</feature>
<dbReference type="InterPro" id="IPR036179">
    <property type="entry name" value="Ig-like_dom_sf"/>
</dbReference>
<dbReference type="FunFam" id="2.60.40.10:FF:000017">
    <property type="entry name" value="Down syndrome cell adhesion molecule b"/>
    <property type="match status" value="1"/>
</dbReference>
<accession>A0AAJ7EBK9</accession>
<feature type="compositionally biased region" description="Basic and acidic residues" evidence="20">
    <location>
        <begin position="1006"/>
        <end position="1015"/>
    </location>
</feature>
<dbReference type="Gene3D" id="2.20.100.10">
    <property type="entry name" value="Thrombospondin type-1 (TSP1) repeat"/>
    <property type="match status" value="6"/>
</dbReference>
<feature type="compositionally biased region" description="Low complexity" evidence="20">
    <location>
        <begin position="1257"/>
        <end position="1298"/>
    </location>
</feature>
<dbReference type="RefSeq" id="XP_013170734.1">
    <property type="nucleotide sequence ID" value="XM_013315280.1"/>
</dbReference>
<protein>
    <recommendedName>
        <fullName evidence="18">Hemolin</fullName>
    </recommendedName>
</protein>
<evidence type="ECO:0000313" key="26">
    <source>
        <dbReference type="RefSeq" id="XP_013170734.1"/>
    </source>
</evidence>
<keyword evidence="12" id="KW-1133">Transmembrane helix</keyword>
<dbReference type="Pfam" id="PF05986">
    <property type="entry name" value="ADAMTS_spacer1"/>
    <property type="match status" value="1"/>
</dbReference>
<feature type="domain" description="Ig-like" evidence="23">
    <location>
        <begin position="2773"/>
        <end position="2866"/>
    </location>
</feature>
<feature type="domain" description="BPTI/Kunitz inhibitor" evidence="22">
    <location>
        <begin position="1772"/>
        <end position="1822"/>
    </location>
</feature>
<dbReference type="SMART" id="SM00408">
    <property type="entry name" value="IGc2"/>
    <property type="match status" value="3"/>
</dbReference>
<dbReference type="Gene3D" id="4.10.410.10">
    <property type="entry name" value="Pancreatic trypsin inhibitor Kunitz domain"/>
    <property type="match status" value="11"/>
</dbReference>
<dbReference type="Pfam" id="PF00090">
    <property type="entry name" value="TSP_1"/>
    <property type="match status" value="1"/>
</dbReference>
<dbReference type="PROSITE" id="PS50900">
    <property type="entry name" value="PLAC"/>
    <property type="match status" value="1"/>
</dbReference>
<dbReference type="CDD" id="cd00109">
    <property type="entry name" value="Kunitz-type"/>
    <property type="match status" value="7"/>
</dbReference>
<feature type="chain" id="PRO_5042536133" description="Hemolin" evidence="21">
    <location>
        <begin position="25"/>
        <end position="3154"/>
    </location>
</feature>
<evidence type="ECO:0000259" key="23">
    <source>
        <dbReference type="PROSITE" id="PS50835"/>
    </source>
</evidence>
<feature type="domain" description="BPTI/Kunitz inhibitor" evidence="22">
    <location>
        <begin position="2009"/>
        <end position="2059"/>
    </location>
</feature>
<evidence type="ECO:0000256" key="15">
    <source>
        <dbReference type="ARBA" id="ARBA00023180"/>
    </source>
</evidence>
<feature type="compositionally biased region" description="Low complexity" evidence="20">
    <location>
        <begin position="945"/>
        <end position="988"/>
    </location>
</feature>
<evidence type="ECO:0000256" key="19">
    <source>
        <dbReference type="PIRSR" id="PIRSR613273-3"/>
    </source>
</evidence>
<feature type="domain" description="PLAC" evidence="24">
    <location>
        <begin position="3103"/>
        <end position="3142"/>
    </location>
</feature>
<dbReference type="InterPro" id="IPR007110">
    <property type="entry name" value="Ig-like_dom"/>
</dbReference>
<feature type="domain" description="Ig-like" evidence="23">
    <location>
        <begin position="2870"/>
        <end position="2960"/>
    </location>
</feature>
<feature type="compositionally biased region" description="Polar residues" evidence="20">
    <location>
        <begin position="855"/>
        <end position="872"/>
    </location>
</feature>
<dbReference type="Pfam" id="PF13927">
    <property type="entry name" value="Ig_3"/>
    <property type="match status" value="1"/>
</dbReference>
<dbReference type="InterPro" id="IPR010909">
    <property type="entry name" value="PLAC"/>
</dbReference>
<keyword evidence="8" id="KW-0677">Repeat</keyword>
<gene>
    <name evidence="26" type="primary">LOC106120094</name>
</gene>
<dbReference type="PROSITE" id="PS50279">
    <property type="entry name" value="BPTI_KUNITZ_2"/>
    <property type="match status" value="11"/>
</dbReference>
<evidence type="ECO:0000256" key="9">
    <source>
        <dbReference type="ARBA" id="ARBA00022869"/>
    </source>
</evidence>
<keyword evidence="5" id="KW-0646">Protease inhibitor</keyword>
<dbReference type="CTD" id="43872"/>
<dbReference type="Gene3D" id="2.60.120.830">
    <property type="match status" value="1"/>
</dbReference>
<evidence type="ECO:0000256" key="3">
    <source>
        <dbReference type="ARBA" id="ARBA00022473"/>
    </source>
</evidence>
<evidence type="ECO:0000256" key="21">
    <source>
        <dbReference type="SAM" id="SignalP"/>
    </source>
</evidence>
<dbReference type="GO" id="GO:0007155">
    <property type="term" value="P:cell adhesion"/>
    <property type="evidence" value="ECO:0007669"/>
    <property type="project" value="UniProtKB-KW"/>
</dbReference>
<dbReference type="PRINTS" id="PR01857">
    <property type="entry name" value="ADAMTSFAMILY"/>
</dbReference>
<dbReference type="InterPro" id="IPR036383">
    <property type="entry name" value="TSP1_rpt_sf"/>
</dbReference>
<evidence type="ECO:0000256" key="18">
    <source>
        <dbReference type="ARBA" id="ARBA00068688"/>
    </source>
</evidence>
<dbReference type="InterPro" id="IPR008197">
    <property type="entry name" value="WAP_dom"/>
</dbReference>
<evidence type="ECO:0000259" key="22">
    <source>
        <dbReference type="PROSITE" id="PS50279"/>
    </source>
</evidence>
<evidence type="ECO:0000256" key="8">
    <source>
        <dbReference type="ARBA" id="ARBA00022737"/>
    </source>
</evidence>
<dbReference type="FunFam" id="4.10.410.10:FF:000020">
    <property type="entry name" value="Collagen, type VI, alpha 3"/>
    <property type="match status" value="6"/>
</dbReference>
<dbReference type="Proteomes" id="UP000694872">
    <property type="component" value="Unplaced"/>
</dbReference>
<dbReference type="CDD" id="cd22639">
    <property type="entry name" value="Kunitz_papilin_lacunin-like"/>
    <property type="match status" value="1"/>
</dbReference>
<feature type="compositionally biased region" description="Low complexity" evidence="20">
    <location>
        <begin position="2066"/>
        <end position="2083"/>
    </location>
</feature>
<keyword evidence="3" id="KW-0217">Developmental protein</keyword>
<dbReference type="Gene3D" id="2.60.40.10">
    <property type="entry name" value="Immunoglobulins"/>
    <property type="match status" value="3"/>
</dbReference>
<dbReference type="PROSITE" id="PS51390">
    <property type="entry name" value="WAP"/>
    <property type="match status" value="1"/>
</dbReference>
<evidence type="ECO:0000256" key="11">
    <source>
        <dbReference type="ARBA" id="ARBA00022900"/>
    </source>
</evidence>
<dbReference type="GO" id="GO:0048812">
    <property type="term" value="P:neuron projection morphogenesis"/>
    <property type="evidence" value="ECO:0007669"/>
    <property type="project" value="UniProtKB-ARBA"/>
</dbReference>
<evidence type="ECO:0000256" key="17">
    <source>
        <dbReference type="ARBA" id="ARBA00061228"/>
    </source>
</evidence>
<dbReference type="GO" id="GO:0048019">
    <property type="term" value="F:receptor antagonist activity"/>
    <property type="evidence" value="ECO:0007669"/>
    <property type="project" value="TreeGrafter"/>
</dbReference>
<keyword evidence="7 21" id="KW-0732">Signal</keyword>
<dbReference type="PROSITE" id="PS50092">
    <property type="entry name" value="TSP1"/>
    <property type="match status" value="6"/>
</dbReference>
<dbReference type="InterPro" id="IPR013273">
    <property type="entry name" value="ADAMTS/ADAMTS-like"/>
</dbReference>
<feature type="domain" description="BPTI/Kunitz inhibitor" evidence="22">
    <location>
        <begin position="2178"/>
        <end position="2228"/>
    </location>
</feature>
<dbReference type="PANTHER" id="PTHR45938:SF11">
    <property type="entry name" value="WAP, KAZAL, IMMUNOGLOBULIN, KUNITZ AND NTR DOMAIN-CONTAINING PROTEIN 2-LIKE"/>
    <property type="match status" value="1"/>
</dbReference>
<feature type="compositionally biased region" description="Low complexity" evidence="20">
    <location>
        <begin position="1309"/>
        <end position="1375"/>
    </location>
</feature>
<feature type="compositionally biased region" description="Low complexity" evidence="20">
    <location>
        <begin position="873"/>
        <end position="924"/>
    </location>
</feature>
<dbReference type="InterPro" id="IPR013783">
    <property type="entry name" value="Ig-like_fold"/>
</dbReference>
<evidence type="ECO:0000256" key="12">
    <source>
        <dbReference type="ARBA" id="ARBA00022989"/>
    </source>
</evidence>
<evidence type="ECO:0000259" key="25">
    <source>
        <dbReference type="PROSITE" id="PS51390"/>
    </source>
</evidence>
<feature type="compositionally biased region" description="Polar residues" evidence="20">
    <location>
        <begin position="925"/>
        <end position="944"/>
    </location>
</feature>
<dbReference type="InterPro" id="IPR010294">
    <property type="entry name" value="ADAMTS_spacer1"/>
</dbReference>
<evidence type="ECO:0000256" key="1">
    <source>
        <dbReference type="ARBA" id="ARBA00004167"/>
    </source>
</evidence>
<dbReference type="PANTHER" id="PTHR45938">
    <property type="entry name" value="ACP24A4-RELATED"/>
    <property type="match status" value="1"/>
</dbReference>
<dbReference type="PROSITE" id="PS50835">
    <property type="entry name" value="IG_LIKE"/>
    <property type="match status" value="3"/>
</dbReference>
<feature type="compositionally biased region" description="Polar residues" evidence="20">
    <location>
        <begin position="761"/>
        <end position="774"/>
    </location>
</feature>
<dbReference type="Pfam" id="PF07679">
    <property type="entry name" value="I-set"/>
    <property type="match status" value="1"/>
</dbReference>
<dbReference type="SMART" id="SM00209">
    <property type="entry name" value="TSP1"/>
    <property type="match status" value="7"/>
</dbReference>
<keyword evidence="10" id="KW-0130">Cell adhesion</keyword>
<dbReference type="Pfam" id="PF08686">
    <property type="entry name" value="PLAC"/>
    <property type="match status" value="1"/>
</dbReference>
<keyword evidence="9" id="KW-0272">Extracellular matrix</keyword>
<evidence type="ECO:0000259" key="24">
    <source>
        <dbReference type="PROSITE" id="PS50900"/>
    </source>
</evidence>
<dbReference type="InterPro" id="IPR020901">
    <property type="entry name" value="Prtase_inh_Kunz-CS"/>
</dbReference>
<comment type="subcellular location">
    <subcellularLocation>
        <location evidence="1">Membrane</location>
        <topology evidence="1">Single-pass membrane protein</topology>
    </subcellularLocation>
    <subcellularLocation>
        <location evidence="2">Secreted</location>
        <location evidence="2">Extracellular space</location>
        <location evidence="2">Extracellular matrix</location>
        <location evidence="2">Basement membrane</location>
    </subcellularLocation>
</comment>
<dbReference type="InterPro" id="IPR003599">
    <property type="entry name" value="Ig_sub"/>
</dbReference>
<name>A0AAJ7EBK9_PAPXU</name>
<evidence type="ECO:0000256" key="10">
    <source>
        <dbReference type="ARBA" id="ARBA00022889"/>
    </source>
</evidence>
<dbReference type="CDD" id="cd22637">
    <property type="entry name" value="Kunitz_papilin_mig6-like"/>
    <property type="match status" value="1"/>
</dbReference>
<keyword evidence="9" id="KW-0084">Basement membrane</keyword>
<evidence type="ECO:0000256" key="13">
    <source>
        <dbReference type="ARBA" id="ARBA00023136"/>
    </source>
</evidence>
<feature type="domain" description="BPTI/Kunitz inhibitor" evidence="22">
    <location>
        <begin position="2111"/>
        <end position="2161"/>
    </location>
</feature>
<feature type="compositionally biased region" description="Low complexity" evidence="20">
    <location>
        <begin position="845"/>
        <end position="854"/>
    </location>
</feature>
<dbReference type="InterPro" id="IPR013098">
    <property type="entry name" value="Ig_I-set"/>
</dbReference>
<feature type="compositionally biased region" description="Low complexity" evidence="20">
    <location>
        <begin position="1226"/>
        <end position="1248"/>
    </location>
</feature>
<dbReference type="SMART" id="SM00409">
    <property type="entry name" value="IG"/>
    <property type="match status" value="3"/>
</dbReference>
<evidence type="ECO:0000256" key="5">
    <source>
        <dbReference type="ARBA" id="ARBA00022690"/>
    </source>
</evidence>
<feature type="domain" description="BPTI/Kunitz inhibitor" evidence="22">
    <location>
        <begin position="2473"/>
        <end position="2522"/>
    </location>
</feature>
<feature type="compositionally biased region" description="Polar residues" evidence="20">
    <location>
        <begin position="832"/>
        <end position="844"/>
    </location>
</feature>
<dbReference type="FunFam" id="2.60.40.10:FF:000032">
    <property type="entry name" value="palladin isoform X1"/>
    <property type="match status" value="1"/>
</dbReference>
<dbReference type="GO" id="GO:0004867">
    <property type="term" value="F:serine-type endopeptidase inhibitor activity"/>
    <property type="evidence" value="ECO:0007669"/>
    <property type="project" value="UniProtKB-KW"/>
</dbReference>
<dbReference type="SUPFAM" id="SSF48726">
    <property type="entry name" value="Immunoglobulin"/>
    <property type="match status" value="3"/>
</dbReference>
<feature type="region of interest" description="Disordered" evidence="20">
    <location>
        <begin position="2066"/>
        <end position="2106"/>
    </location>
</feature>
<feature type="domain" description="BPTI/Kunitz inhibitor" evidence="22">
    <location>
        <begin position="1831"/>
        <end position="1881"/>
    </location>
</feature>
<dbReference type="FunFam" id="2.20.100.10:FF:000005">
    <property type="entry name" value="ADAM metallopeptidase with thrombospondin type 1 motif 9"/>
    <property type="match status" value="1"/>
</dbReference>
<keyword evidence="11" id="KW-0722">Serine protease inhibitor</keyword>
<dbReference type="FunFam" id="4.10.410.10:FF:000004">
    <property type="entry name" value="Tissue factor pathway inhibitor"/>
    <property type="match status" value="1"/>
</dbReference>
<evidence type="ECO:0000256" key="7">
    <source>
        <dbReference type="ARBA" id="ARBA00022729"/>
    </source>
</evidence>
<dbReference type="SUPFAM" id="SSF57362">
    <property type="entry name" value="BPTI-like"/>
    <property type="match status" value="11"/>
</dbReference>
<feature type="domain" description="BPTI/Kunitz inhibitor" evidence="22">
    <location>
        <begin position="2531"/>
        <end position="2582"/>
    </location>
</feature>
<dbReference type="InterPro" id="IPR000884">
    <property type="entry name" value="TSP1_rpt"/>
</dbReference>
<reference evidence="26" key="1">
    <citation type="submission" date="2025-08" db="UniProtKB">
        <authorList>
            <consortium name="RefSeq"/>
        </authorList>
    </citation>
    <scope>IDENTIFICATION</scope>
</reference>
<dbReference type="GO" id="GO:0016020">
    <property type="term" value="C:membrane"/>
    <property type="evidence" value="ECO:0007669"/>
    <property type="project" value="UniProtKB-SubCell"/>
</dbReference>
<evidence type="ECO:0000256" key="16">
    <source>
        <dbReference type="ARBA" id="ARBA00023319"/>
    </source>
</evidence>
<feature type="domain" description="BPTI/Kunitz inhibitor" evidence="22">
    <location>
        <begin position="1950"/>
        <end position="2000"/>
    </location>
</feature>
<feature type="disulfide bond" evidence="19">
    <location>
        <begin position="77"/>
        <end position="114"/>
    </location>
</feature>
<dbReference type="FunFam" id="2.60.120.830:FF:000001">
    <property type="entry name" value="A disintegrin and metalloproteinase with thrombospondin motifs 1"/>
    <property type="match status" value="1"/>
</dbReference>
<feature type="compositionally biased region" description="Low complexity" evidence="20">
    <location>
        <begin position="1017"/>
        <end position="1205"/>
    </location>
</feature>
<dbReference type="PRINTS" id="PR00759">
    <property type="entry name" value="BASICPTASE"/>
</dbReference>
<dbReference type="GO" id="GO:0005615">
    <property type="term" value="C:extracellular space"/>
    <property type="evidence" value="ECO:0007669"/>
    <property type="project" value="TreeGrafter"/>
</dbReference>
<keyword evidence="13" id="KW-0472">Membrane</keyword>
<dbReference type="GeneID" id="106120094"/>
<dbReference type="InterPro" id="IPR036880">
    <property type="entry name" value="Kunitz_BPTI_sf"/>
</dbReference>
<sequence>MAPFSLRSLLLAAILLSNYVVWTATRHHHTHNLSRHRSRHRRQGAGLYLSASYVVPGGEGSGAWGEWGEVSPCSRTCGGGVASQKRICLEVSPEGQPLCTGGDTKYFSCQTQDCPETADFRAQQCAEYDDVAFRGIKYKWLPYTNAPNPCELNCMPRGERFYFRQKSKVVDGTRCTDESFDVCVNGTCQPVGCDMMLGSIAQEDKCRVCRGNGTNCRTISGLIDSADLRKGYNDILLIPQGSTSIYISEVRASNNYLALRSKEDNVYYLNGEYHIDFPRSLTIAGATWHYERSQQGFAAPDKLRCLGPTTEPLYLSLLLQDENVGIEYEYSLPAALAPPSNQQYNWVHGEFSPCSATCGGGTQTRQVTCRSREELEVVEDSLCDTGLKPVTDQTCNTDPCPPGWVEEPWGPCSKPCGEGGTRSRQVYCEKIIVNGLQSIVADKECFDLLGPKPELYQECNRNATCPTWFTGPWKPCDKLCDEGKQTRQVVCHQRINGKVEVFEDAMCEGEKPATEQSCMLRPCEGVDWVLSDWSGCDTCTSSVRTRVAHCATSMHKVVNSSFCSYHPAPVLEEPCDRTKLPSCQLLWYATQWSKCSVECGKGIQSRRVFCGLFDGASVIKVDDDRCDSKMRYNDTKPCEVPSEKCDAKWYAGPWSNCTKDCGGGQQFRRVMCLSGGVEANTCPEDTILETMQGCNTDPCTNDTKTSPAKAVTAADDYYDYEECIEEDYPEAGAEAIGPSGVTIEDVMFSDGPVTDYDSGDYETQFTLETGSGSKSTDDWTTDETGSGSTGTDFTDETTVFTSITDTTESTTDESESELTGEFIPISSKKPLYSTSKKSEVSGTITTKKPPSTTSDSLVSGSTETGITEVSTDGSTESSSTWDISESSGDGSTETSFSSTESSTTETTELTGSSEGDSSSVSETDLTVSTESTIAESTEMTETGLSSASTEPTETSTTASGSTEGASESSSLSSETEITDTTEFSTTEATKSDTDPSETDSSITTEIETKATKDESVSTESSTSDSVTTDLVTTGSTESEPTEITDSTITDTTLTESSETTESESSASRESVSSVSTESATSVSTESESGATAESESGTTTESGSSATTESGSSATTESESSATPESGSSATTESGSSTTTESGSSAITESGSTATSEAESSATTESGSTLSTESESSTTTESGSNATTDLETSTSTEYESSSTTEAGLRTEGESKASTETTERETTTAGASTESTEETTVSESSATTETTKEESTESSETTEISIASTETESTEYSTTVSSETSTTEVSVSSLSTTEVSESEREETSEGTDSTTESGSTTEAIEETSTTSGSTLESSETYTSSSIDGASTTESSSTEESSGTAETGLEGLSTTEISTERETGTEIGTTPWDWKTTVEVYTKKPGCKARRKVAKCIKSKYGCCPDKKTPAKGPFEEGCQSPKTCKETKHGCCPDGVSPATGPRGQGCPMPPCSETLFGCCLSDNVTAAEDNDQQGCPPPKPACAESKYGCCPDDKTESKGPRNEGCPEEEDTSEETGCFASEFGCCADNSTAATGPDGKGCPCNITAFGCCPDGVSPAQGTQMEGCVFSCNSTEFGCCADGETPAHGPEQEGCCLQFPFGCCPDNYKPAAGPHLEGCSCADARYGCCPDNVTIARGPSNEGCGCQYTEFGCCPDRHTTATGLDFEGCSCNTYQFGCCPDGITISTGPNLEGCRCQYTQYGCCGDEVTAAVGPDQLGCDCASSKYGCCPDGQTEAKGEKFLGCTDVPVSRQEACSLATERGSCRNYTVQWFYDMEYGGCSRFWYGGCEGNGNRFASKEECEDVCVQPSPKDACNLPKVKGACLEYNLRWYYDKDLQMCGQFVFGGCLGNANNFESRELCQAQCQPEKNVDECELPMEEGPCAGSFARWFFDQKTRSCYQFVWGGCAGNGNRFTSEAACMQRCSPPGKPQPNCVEPQETGNCTEKHAAWSFSPTENRCVPFYYTGCGGNGNRFDTEASCMASCPSAYEPEMCVLPAETGECADYTEKWFYDTTNKGCRQFYYGGCGGNENRFDSKEQCEMRCSEIPTTTTTEPTTVQTTRLTPIRPETTRPEETTRPVPQVQAPESGSQRSDFCALELDPGPCEELQSRWGYDGSLGTCITFMYGGCGGNRNNFPTQEHCNYFCPDEGVENRFGTSSDDICRLPMRAGPCDQSLMRWFYDPSTDSCSQFTYGGCEGNANRFESLEECESRCKTTRPEPVTSTTTTTSTTTPATTTNTVTVEELPPECIVSPILEECSGAGTVWYADSSRQCVPHVNANTGVTCRHTGAFISPEACERSCGAFRNIDVCRYPLDAGPCRSFEPKFYFDGDSSSCRQFLYGGCHGGPNRFSTFDECEDICQPKSDPCKVPPEPGNCLSYLPMWYYDEARDTCSQFIYSGCNGNGNRFDTREDCEGRCKKQPSTTLAPTTEVITTTTTTTTTTTAAPTTTQRILVEEQCRSPASLQPCGASAAVFYYDETRGACMPAEFGNCRYPNSYRSEEECERRCGVFRALDVCQYRLDPGPCNETGIMKVYWDAETGRCQQFAYGGCQGGPNRFSSVDECEEVCGPSGPETNEVLPDCEAYNAECAALRCAYGVQRTRTAGGCERCACVQVEVDCAPLQQECQRLKCYYGMLNETGDDGCLRCRCLDHPCASKKCAEGERCVPTVFRDPVLQDISYVASCNIMNKTGSCPAVEDMPVLDSSCRIECNDDADCRGEAKCCTSGCSQLCLAPAAPTLPPAANITATSAAPHTTAYQPELPQAPRADTRTEPEVSAAEGGKATLRCLFHGNPPPKITWSRGEITIDGTSDRYRLLSDGALEIVSLYRNDSGVYICIADNGLGVARQEIRLLVNDPVEAPVGIAGDNDAVVMGELNRVLFIRCMAYGYPMPFIQWFRGLSGPMVPYSSSLYEARGSVLQIRRLDYDTLGDYACQAYNGVGKPASWSVVVKAYRPEGDETDNPYLVDRQERVRITPGDPTTEATTTPVPEITIPVYTVPVTTRILSSTSTVATGAQLSLMCEVDGYPEPEVRWTKDGVPLLPSDRIDITESRLTITSTNINDSGLYGCHARNPFSSHSSTLQITVEGLYIPPTCKDNPFFANCNLIVRSKFCTHKYYSNFCCKSCVEAGLLNPLDLDILVK</sequence>
<keyword evidence="6" id="KW-0812">Transmembrane</keyword>